<evidence type="ECO:0000313" key="2">
    <source>
        <dbReference type="EMBL" id="ATC32948.1"/>
    </source>
</evidence>
<gene>
    <name evidence="2" type="ORF">CA606_11750</name>
</gene>
<dbReference type="EMBL" id="CP023315">
    <property type="protein sequence ID" value="ATC32948.1"/>
    <property type="molecule type" value="Genomic_DNA"/>
</dbReference>
<dbReference type="RefSeq" id="WP_096052346.1">
    <property type="nucleotide sequence ID" value="NZ_CP023315.3"/>
</dbReference>
<dbReference type="AlphaFoldDB" id="A0A290MVE4"/>
<evidence type="ECO:0000313" key="3">
    <source>
        <dbReference type="Proteomes" id="UP000217311"/>
    </source>
</evidence>
<dbReference type="Proteomes" id="UP000217311">
    <property type="component" value="Chromosome"/>
</dbReference>
<proteinExistence type="predicted"/>
<protein>
    <submittedName>
        <fullName evidence="2">Uncharacterized protein</fullName>
    </submittedName>
</protein>
<organism evidence="2 3">
    <name type="scientific">Caulobacter vibrioides</name>
    <name type="common">Caulobacter crescentus</name>
    <dbReference type="NCBI Taxonomy" id="155892"/>
    <lineage>
        <taxon>Bacteria</taxon>
        <taxon>Pseudomonadati</taxon>
        <taxon>Pseudomonadota</taxon>
        <taxon>Alphaproteobacteria</taxon>
        <taxon>Caulobacterales</taxon>
        <taxon>Caulobacteraceae</taxon>
        <taxon>Caulobacter</taxon>
    </lineage>
</organism>
<sequence>MDEVYLSSDRPDGAGTQMQTPAEIQQRWRYLRDLLRNQLARFEGGTLYVRSNAVDVSASAIATLKREVAEFDRLILAGSANVAVVL</sequence>
<reference evidence="3" key="1">
    <citation type="submission" date="2017-09" db="EMBL/GenBank/DDBJ databases">
        <title>Genome evolution observed in wild isolates of Caulobacter crescentus.</title>
        <authorList>
            <person name="Ely B."/>
            <person name="Wilson K."/>
            <person name="Scott D."/>
        </authorList>
    </citation>
    <scope>NUCLEOTIDE SEQUENCE [LARGE SCALE GENOMIC DNA]</scope>
    <source>
        <strain evidence="3">CB13b1a</strain>
    </source>
</reference>
<feature type="region of interest" description="Disordered" evidence="1">
    <location>
        <begin position="1"/>
        <end position="21"/>
    </location>
</feature>
<name>A0A290MVE4_CAUVI</name>
<evidence type="ECO:0000256" key="1">
    <source>
        <dbReference type="SAM" id="MobiDB-lite"/>
    </source>
</evidence>
<accession>A0A290MVE4</accession>